<dbReference type="EMBL" id="CM008054">
    <property type="protein sequence ID" value="PAN49894.1"/>
    <property type="molecule type" value="Genomic_DNA"/>
</dbReference>
<protein>
    <submittedName>
        <fullName evidence="1">Uncharacterized protein</fullName>
    </submittedName>
</protein>
<gene>
    <name evidence="1" type="ORF">PAHAL_9G482800</name>
</gene>
<sequence>MSSCPKLERACDSPVTAAVCPPWQLGRNLQSRRRALLIEMFFSLLYSVVSRVHPYKSMPCLCFHSPSLTHYFICLNGAVVPTFIHQNAAATLYIYRSASNSPTAITSSPAPAPAGPLRYILLFSLPIFLRLLCLLQFPRRYTASLLHSA</sequence>
<dbReference type="Proteomes" id="UP000243499">
    <property type="component" value="Chromosome 9"/>
</dbReference>
<reference evidence="1" key="1">
    <citation type="submission" date="2018-04" db="EMBL/GenBank/DDBJ databases">
        <title>WGS assembly of Panicum hallii.</title>
        <authorList>
            <person name="Lovell J."/>
            <person name="Jenkins J."/>
            <person name="Lowry D."/>
            <person name="Mamidi S."/>
            <person name="Sreedasyam A."/>
            <person name="Weng X."/>
            <person name="Barry K."/>
            <person name="Bonette J."/>
            <person name="Campitelli B."/>
            <person name="Daum C."/>
            <person name="Gordon S."/>
            <person name="Gould B."/>
            <person name="Lipzen A."/>
            <person name="Macqueen A."/>
            <person name="Palacio-Mejia J."/>
            <person name="Plott C."/>
            <person name="Shakirov E."/>
            <person name="Shu S."/>
            <person name="Yoshinaga Y."/>
            <person name="Zane M."/>
            <person name="Rokhsar D."/>
            <person name="Grimwood J."/>
            <person name="Schmutz J."/>
            <person name="Juenger T."/>
        </authorList>
    </citation>
    <scope>NUCLEOTIDE SEQUENCE [LARGE SCALE GENOMIC DNA]</scope>
    <source>
        <strain evidence="1">FIL2</strain>
    </source>
</reference>
<evidence type="ECO:0000313" key="1">
    <source>
        <dbReference type="EMBL" id="PAN49894.1"/>
    </source>
</evidence>
<proteinExistence type="predicted"/>
<dbReference type="AlphaFoldDB" id="A0A2S3IR41"/>
<accession>A0A2S3IR41</accession>
<dbReference type="Gramene" id="PAN49894">
    <property type="protein sequence ID" value="PAN49894"/>
    <property type="gene ID" value="PAHAL_9G482800"/>
</dbReference>
<organism evidence="1">
    <name type="scientific">Panicum hallii</name>
    <dbReference type="NCBI Taxonomy" id="206008"/>
    <lineage>
        <taxon>Eukaryota</taxon>
        <taxon>Viridiplantae</taxon>
        <taxon>Streptophyta</taxon>
        <taxon>Embryophyta</taxon>
        <taxon>Tracheophyta</taxon>
        <taxon>Spermatophyta</taxon>
        <taxon>Magnoliopsida</taxon>
        <taxon>Liliopsida</taxon>
        <taxon>Poales</taxon>
        <taxon>Poaceae</taxon>
        <taxon>PACMAD clade</taxon>
        <taxon>Panicoideae</taxon>
        <taxon>Panicodae</taxon>
        <taxon>Paniceae</taxon>
        <taxon>Panicinae</taxon>
        <taxon>Panicum</taxon>
        <taxon>Panicum sect. Panicum</taxon>
    </lineage>
</organism>
<name>A0A2S3IR41_9POAL</name>